<sequence>MLKIKMNGQAQVIEDRMVKDFGKDESGKEYSVTFKVFEDFDLDTNPDLSDAADWNSPVEVWDTEEQEEVETKTVELEY</sequence>
<dbReference type="RefSeq" id="WP_079588978.1">
    <property type="nucleotide sequence ID" value="NZ_FUYN01000002.1"/>
</dbReference>
<protein>
    <submittedName>
        <fullName evidence="1">Uncharacterized protein</fullName>
    </submittedName>
</protein>
<reference evidence="2" key="1">
    <citation type="submission" date="2017-02" db="EMBL/GenBank/DDBJ databases">
        <authorList>
            <person name="Varghese N."/>
            <person name="Submissions S."/>
        </authorList>
    </citation>
    <scope>NUCLEOTIDE SEQUENCE [LARGE SCALE GENOMIC DNA]</scope>
    <source>
        <strain evidence="2">ATCC 35199</strain>
    </source>
</reference>
<proteinExistence type="predicted"/>
<accession>A0A1T5AMX7</accession>
<evidence type="ECO:0000313" key="1">
    <source>
        <dbReference type="EMBL" id="SKB36381.1"/>
    </source>
</evidence>
<evidence type="ECO:0000313" key="2">
    <source>
        <dbReference type="Proteomes" id="UP000243406"/>
    </source>
</evidence>
<organism evidence="1 2">
    <name type="scientific">Acetoanaerobium noterae</name>
    <dbReference type="NCBI Taxonomy" id="745369"/>
    <lineage>
        <taxon>Bacteria</taxon>
        <taxon>Bacillati</taxon>
        <taxon>Bacillota</taxon>
        <taxon>Clostridia</taxon>
        <taxon>Peptostreptococcales</taxon>
        <taxon>Filifactoraceae</taxon>
        <taxon>Acetoanaerobium</taxon>
    </lineage>
</organism>
<keyword evidence="2" id="KW-1185">Reference proteome</keyword>
<dbReference type="AlphaFoldDB" id="A0A1T5AMX7"/>
<dbReference type="EMBL" id="FUYN01000002">
    <property type="protein sequence ID" value="SKB36381.1"/>
    <property type="molecule type" value="Genomic_DNA"/>
</dbReference>
<name>A0A1T5AMX7_9FIRM</name>
<gene>
    <name evidence="1" type="ORF">SAMN02745120_1045</name>
</gene>
<dbReference type="Proteomes" id="UP000243406">
    <property type="component" value="Unassembled WGS sequence"/>
</dbReference>